<dbReference type="InterPro" id="IPR006984">
    <property type="entry name" value="Fcf1/UTP23"/>
</dbReference>
<comment type="caution">
    <text evidence="1">The sequence shown here is derived from an EMBL/GenBank/DDBJ whole genome shotgun (WGS) entry which is preliminary data.</text>
</comment>
<dbReference type="PANTHER" id="PTHR36332:SF1">
    <property type="entry name" value="STRESS RESPONSE PROTEIN"/>
    <property type="match status" value="1"/>
</dbReference>
<accession>A0A5N5NQ41</accession>
<keyword evidence="2" id="KW-1185">Reference proteome</keyword>
<dbReference type="Proteomes" id="UP000326939">
    <property type="component" value="Chromosome 2"/>
</dbReference>
<proteinExistence type="predicted"/>
<dbReference type="EMBL" id="VDCV01000002">
    <property type="protein sequence ID" value="KAB5569402.1"/>
    <property type="molecule type" value="Genomic_DNA"/>
</dbReference>
<protein>
    <submittedName>
        <fullName evidence="1">Uncharacterized protein</fullName>
    </submittedName>
</protein>
<gene>
    <name evidence="1" type="ORF">DKX38_003195</name>
</gene>
<reference evidence="2" key="1">
    <citation type="journal article" date="2019" name="Gigascience">
        <title>De novo genome assembly of the endangered Acer yangbiense, a plant species with extremely small populations endemic to Yunnan Province, China.</title>
        <authorList>
            <person name="Yang J."/>
            <person name="Wariss H.M."/>
            <person name="Tao L."/>
            <person name="Zhang R."/>
            <person name="Yun Q."/>
            <person name="Hollingsworth P."/>
            <person name="Dao Z."/>
            <person name="Luo G."/>
            <person name="Guo H."/>
            <person name="Ma Y."/>
            <person name="Sun W."/>
        </authorList>
    </citation>
    <scope>NUCLEOTIDE SEQUENCE [LARGE SCALE GENOMIC DNA]</scope>
    <source>
        <strain evidence="2">cv. br00</strain>
    </source>
</reference>
<evidence type="ECO:0000313" key="1">
    <source>
        <dbReference type="EMBL" id="KAB5569402.1"/>
    </source>
</evidence>
<dbReference type="Pfam" id="PF04900">
    <property type="entry name" value="Fcf1"/>
    <property type="match status" value="1"/>
</dbReference>
<organism evidence="1 2">
    <name type="scientific">Salix brachista</name>
    <dbReference type="NCBI Taxonomy" id="2182728"/>
    <lineage>
        <taxon>Eukaryota</taxon>
        <taxon>Viridiplantae</taxon>
        <taxon>Streptophyta</taxon>
        <taxon>Embryophyta</taxon>
        <taxon>Tracheophyta</taxon>
        <taxon>Spermatophyta</taxon>
        <taxon>Magnoliopsida</taxon>
        <taxon>eudicotyledons</taxon>
        <taxon>Gunneridae</taxon>
        <taxon>Pentapetalae</taxon>
        <taxon>rosids</taxon>
        <taxon>fabids</taxon>
        <taxon>Malpighiales</taxon>
        <taxon>Salicaceae</taxon>
        <taxon>Saliceae</taxon>
        <taxon>Salix</taxon>
    </lineage>
</organism>
<dbReference type="GO" id="GO:0032040">
    <property type="term" value="C:small-subunit processome"/>
    <property type="evidence" value="ECO:0007669"/>
    <property type="project" value="InterPro"/>
</dbReference>
<sequence length="309" mass="35717">MVWYRWFSGSMRASRAQRSEQAYEKEFVELATFFSRKTATSIVEVWVSVASIVRGAERTWTFSKPHMRSPNSIFKYSFICDDTFLHHLIVNNIAPADTAISNILGGSVKLFTTRCDHEQMKNAEGCIVEIIGEDNLDHFFVGTQDTDMRKKFRRLRHARSEKLMKENRLKVMLNSDGEIENIDEETHTERHARTVALAQRHARSDKLMKENRLKVMLNSDGEIENIDEETHTERHARTVALAQANGRLHFKPVSKSVNASSKYCSKMVILHASNDNKTQVSDFLLKDFLFLQLFELLNKRVVNWGSVFK</sequence>
<name>A0A5N5NQ41_9ROSI</name>
<dbReference type="Gene3D" id="3.40.50.1010">
    <property type="entry name" value="5'-nuclease"/>
    <property type="match status" value="1"/>
</dbReference>
<evidence type="ECO:0000313" key="2">
    <source>
        <dbReference type="Proteomes" id="UP000326939"/>
    </source>
</evidence>
<dbReference type="AlphaFoldDB" id="A0A5N5NQ41"/>
<dbReference type="PANTHER" id="PTHR36332">
    <property type="entry name" value="STRESS RESPONSE PROTEIN"/>
    <property type="match status" value="1"/>
</dbReference>